<dbReference type="EMBL" id="CM042886">
    <property type="protein sequence ID" value="KAI4340981.1"/>
    <property type="molecule type" value="Genomic_DNA"/>
</dbReference>
<sequence length="135" mass="14956">MEVEVEARATLGLPPNSRPTPSQVKEAFKKKVWESHPDLFPPHQKHLAESRFKRISEAYNLLLSAGGAGRGNPGPDVYVRVVRNGYSTGGRGNPAVMRIPFLFIILGTVGLGGFSATRKYRKQKEDYPSHNPFLP</sequence>
<reference evidence="2" key="1">
    <citation type="journal article" date="2023" name="Front. Plant Sci.">
        <title>Chromosomal-level genome assembly of Melastoma candidum provides insights into trichome evolution.</title>
        <authorList>
            <person name="Zhong Y."/>
            <person name="Wu W."/>
            <person name="Sun C."/>
            <person name="Zou P."/>
            <person name="Liu Y."/>
            <person name="Dai S."/>
            <person name="Zhou R."/>
        </authorList>
    </citation>
    <scope>NUCLEOTIDE SEQUENCE [LARGE SCALE GENOMIC DNA]</scope>
</reference>
<organism evidence="1 2">
    <name type="scientific">Melastoma candidum</name>
    <dbReference type="NCBI Taxonomy" id="119954"/>
    <lineage>
        <taxon>Eukaryota</taxon>
        <taxon>Viridiplantae</taxon>
        <taxon>Streptophyta</taxon>
        <taxon>Embryophyta</taxon>
        <taxon>Tracheophyta</taxon>
        <taxon>Spermatophyta</taxon>
        <taxon>Magnoliopsida</taxon>
        <taxon>eudicotyledons</taxon>
        <taxon>Gunneridae</taxon>
        <taxon>Pentapetalae</taxon>
        <taxon>rosids</taxon>
        <taxon>malvids</taxon>
        <taxon>Myrtales</taxon>
        <taxon>Melastomataceae</taxon>
        <taxon>Melastomatoideae</taxon>
        <taxon>Melastomateae</taxon>
        <taxon>Melastoma</taxon>
    </lineage>
</organism>
<keyword evidence="2" id="KW-1185">Reference proteome</keyword>
<protein>
    <submittedName>
        <fullName evidence="1">Uncharacterized protein</fullName>
    </submittedName>
</protein>
<gene>
    <name evidence="1" type="ORF">MLD38_025764</name>
</gene>
<comment type="caution">
    <text evidence="1">The sequence shown here is derived from an EMBL/GenBank/DDBJ whole genome shotgun (WGS) entry which is preliminary data.</text>
</comment>
<evidence type="ECO:0000313" key="2">
    <source>
        <dbReference type="Proteomes" id="UP001057402"/>
    </source>
</evidence>
<accession>A0ACB9P1K5</accession>
<proteinExistence type="predicted"/>
<dbReference type="Proteomes" id="UP001057402">
    <property type="component" value="Chromosome 7"/>
</dbReference>
<name>A0ACB9P1K5_9MYRT</name>
<evidence type="ECO:0000313" key="1">
    <source>
        <dbReference type="EMBL" id="KAI4340981.1"/>
    </source>
</evidence>